<dbReference type="RefSeq" id="WP_136989347.1">
    <property type="nucleotide sequence ID" value="NZ_SZPQ01000006.1"/>
</dbReference>
<dbReference type="EMBL" id="SZPQ01000006">
    <property type="protein sequence ID" value="TKI07156.1"/>
    <property type="molecule type" value="Genomic_DNA"/>
</dbReference>
<organism evidence="2 3">
    <name type="scientific">Martelella alba</name>
    <dbReference type="NCBI Taxonomy" id="2590451"/>
    <lineage>
        <taxon>Bacteria</taxon>
        <taxon>Pseudomonadati</taxon>
        <taxon>Pseudomonadota</taxon>
        <taxon>Alphaproteobacteria</taxon>
        <taxon>Hyphomicrobiales</taxon>
        <taxon>Aurantimonadaceae</taxon>
        <taxon>Martelella</taxon>
    </lineage>
</organism>
<evidence type="ECO:0000313" key="3">
    <source>
        <dbReference type="Proteomes" id="UP000305202"/>
    </source>
</evidence>
<keyword evidence="3" id="KW-1185">Reference proteome</keyword>
<accession>A0ABY2SQR2</accession>
<gene>
    <name evidence="2" type="ORF">FCN80_06925</name>
</gene>
<sequence length="266" mass="28208">MHHIQFLNSFPQHYSLPLNLYGGNVHSGNCHPPGEIPVFSRQHAAGPGGNPGHGCPIAAMANRMPAPTHISNLVIGMGSTMPSLMTLMPSQILLPVMAHAVLPSHCSATMPHPSACARQRMFCDGPPQRGHGCQAAPQRHPIPVRDPDAGHDGPANACHKAPSVPPLTRPTPAADCYDIENDDGDSQSESAYYAVPAPDGNGQKETPEQVHIVPGYDVPVRAWSPSPDVFDEEKALCDAYPVQPGQESSQPLTMEPAAKSNENATA</sequence>
<name>A0ABY2SQR2_9HYPH</name>
<feature type="compositionally biased region" description="Acidic residues" evidence="1">
    <location>
        <begin position="177"/>
        <end position="186"/>
    </location>
</feature>
<proteinExistence type="predicted"/>
<feature type="region of interest" description="Disordered" evidence="1">
    <location>
        <begin position="128"/>
        <end position="207"/>
    </location>
</feature>
<evidence type="ECO:0000256" key="1">
    <source>
        <dbReference type="SAM" id="MobiDB-lite"/>
    </source>
</evidence>
<reference evidence="2 3" key="1">
    <citation type="submission" date="2019-04" db="EMBL/GenBank/DDBJ databases">
        <authorList>
            <person name="Li M."/>
            <person name="Gao C."/>
        </authorList>
    </citation>
    <scope>NUCLEOTIDE SEQUENCE [LARGE SCALE GENOMIC DNA]</scope>
    <source>
        <strain evidence="2 3">BGMRC 2031</strain>
    </source>
</reference>
<feature type="region of interest" description="Disordered" evidence="1">
    <location>
        <begin position="241"/>
        <end position="266"/>
    </location>
</feature>
<comment type="caution">
    <text evidence="2">The sequence shown here is derived from an EMBL/GenBank/DDBJ whole genome shotgun (WGS) entry which is preliminary data.</text>
</comment>
<protein>
    <submittedName>
        <fullName evidence="2">Uncharacterized protein</fullName>
    </submittedName>
</protein>
<evidence type="ECO:0000313" key="2">
    <source>
        <dbReference type="EMBL" id="TKI07156.1"/>
    </source>
</evidence>
<dbReference type="Proteomes" id="UP000305202">
    <property type="component" value="Unassembled WGS sequence"/>
</dbReference>